<keyword evidence="3" id="KW-1185">Reference proteome</keyword>
<feature type="compositionally biased region" description="Low complexity" evidence="1">
    <location>
        <begin position="41"/>
        <end position="52"/>
    </location>
</feature>
<gene>
    <name evidence="2" type="ORF">V9T40_014219</name>
</gene>
<evidence type="ECO:0000256" key="1">
    <source>
        <dbReference type="SAM" id="MobiDB-lite"/>
    </source>
</evidence>
<evidence type="ECO:0000313" key="2">
    <source>
        <dbReference type="EMBL" id="KAK7582774.1"/>
    </source>
</evidence>
<dbReference type="EMBL" id="JBBCAQ010000033">
    <property type="protein sequence ID" value="KAK7582774.1"/>
    <property type="molecule type" value="Genomic_DNA"/>
</dbReference>
<dbReference type="Proteomes" id="UP001367676">
    <property type="component" value="Unassembled WGS sequence"/>
</dbReference>
<comment type="caution">
    <text evidence="2">The sequence shown here is derived from an EMBL/GenBank/DDBJ whole genome shotgun (WGS) entry which is preliminary data.</text>
</comment>
<evidence type="ECO:0000313" key="3">
    <source>
        <dbReference type="Proteomes" id="UP001367676"/>
    </source>
</evidence>
<organism evidence="2 3">
    <name type="scientific">Parthenolecanium corni</name>
    <dbReference type="NCBI Taxonomy" id="536013"/>
    <lineage>
        <taxon>Eukaryota</taxon>
        <taxon>Metazoa</taxon>
        <taxon>Ecdysozoa</taxon>
        <taxon>Arthropoda</taxon>
        <taxon>Hexapoda</taxon>
        <taxon>Insecta</taxon>
        <taxon>Pterygota</taxon>
        <taxon>Neoptera</taxon>
        <taxon>Paraneoptera</taxon>
        <taxon>Hemiptera</taxon>
        <taxon>Sternorrhyncha</taxon>
        <taxon>Coccoidea</taxon>
        <taxon>Coccidae</taxon>
        <taxon>Parthenolecanium</taxon>
    </lineage>
</organism>
<protein>
    <submittedName>
        <fullName evidence="2">Uncharacterized protein</fullName>
    </submittedName>
</protein>
<sequence>MASSSASNISTVAEEFEKLEMEVAEVLSTEPSGEVLRMDTTEPSTPKTPSTELVVSEVQNVIQKQSILIPPRKDDPNRVFKRKKVEIVNPPPPNPPTSFEDRQARQRNSLHNFYRRRRFSQDLRMFRGLGETFLHLLDQGRAPPPSREIYAQLFLLTGVTGRSLKRKRLLFSPPDNDPEDLNGTISFDITPNLLETVTLLIILYREAKKCDSPDCADQPADPEKNLKPPDHYFGSIAIGNMVSGHKGKKHWRMMMVAPRRVVTVWHTLK</sequence>
<accession>A0AAN9Y1X0</accession>
<feature type="region of interest" description="Disordered" evidence="1">
    <location>
        <begin position="29"/>
        <end position="52"/>
    </location>
</feature>
<name>A0AAN9Y1X0_9HEMI</name>
<reference evidence="2 3" key="1">
    <citation type="submission" date="2024-03" db="EMBL/GenBank/DDBJ databases">
        <title>Adaptation during the transition from Ophiocordyceps entomopathogen to insect associate is accompanied by gene loss and intensified selection.</title>
        <authorList>
            <person name="Ward C.M."/>
            <person name="Onetto C.A."/>
            <person name="Borneman A.R."/>
        </authorList>
    </citation>
    <scope>NUCLEOTIDE SEQUENCE [LARGE SCALE GENOMIC DNA]</scope>
    <source>
        <strain evidence="2">AWRI1</strain>
        <tissue evidence="2">Single Adult Female</tissue>
    </source>
</reference>
<proteinExistence type="predicted"/>
<dbReference type="AlphaFoldDB" id="A0AAN9Y1X0"/>